<sequence length="100" mass="10857">MRAKSISTPATNAATMTALSHGLRPLRNRAPESGSIGSIELPHNLLAIRPWVSSHPVTLVKAECTGECPERLVQAPVRTLSPYVISWAIFCFSLTIFASR</sequence>
<accession>A0A9J5WXP9</accession>
<keyword evidence="3" id="KW-1185">Reference proteome</keyword>
<organism evidence="2 3">
    <name type="scientific">Solanum commersonii</name>
    <name type="common">Commerson's wild potato</name>
    <name type="synonym">Commerson's nightshade</name>
    <dbReference type="NCBI Taxonomy" id="4109"/>
    <lineage>
        <taxon>Eukaryota</taxon>
        <taxon>Viridiplantae</taxon>
        <taxon>Streptophyta</taxon>
        <taxon>Embryophyta</taxon>
        <taxon>Tracheophyta</taxon>
        <taxon>Spermatophyta</taxon>
        <taxon>Magnoliopsida</taxon>
        <taxon>eudicotyledons</taxon>
        <taxon>Gunneridae</taxon>
        <taxon>Pentapetalae</taxon>
        <taxon>asterids</taxon>
        <taxon>lamiids</taxon>
        <taxon>Solanales</taxon>
        <taxon>Solanaceae</taxon>
        <taxon>Solanoideae</taxon>
        <taxon>Solaneae</taxon>
        <taxon>Solanum</taxon>
    </lineage>
</organism>
<gene>
    <name evidence="2" type="ORF">H5410_051260</name>
</gene>
<keyword evidence="1" id="KW-0812">Transmembrane</keyword>
<keyword evidence="1" id="KW-1133">Transmembrane helix</keyword>
<dbReference type="EMBL" id="JACXVP010000010">
    <property type="protein sequence ID" value="KAG5580633.1"/>
    <property type="molecule type" value="Genomic_DNA"/>
</dbReference>
<evidence type="ECO:0000313" key="2">
    <source>
        <dbReference type="EMBL" id="KAG5580633.1"/>
    </source>
</evidence>
<keyword evidence="1" id="KW-0472">Membrane</keyword>
<dbReference type="Proteomes" id="UP000824120">
    <property type="component" value="Chromosome 10"/>
</dbReference>
<protein>
    <submittedName>
        <fullName evidence="2">Uncharacterized protein</fullName>
    </submittedName>
</protein>
<evidence type="ECO:0000256" key="1">
    <source>
        <dbReference type="SAM" id="Phobius"/>
    </source>
</evidence>
<evidence type="ECO:0000313" key="3">
    <source>
        <dbReference type="Proteomes" id="UP000824120"/>
    </source>
</evidence>
<reference evidence="2 3" key="1">
    <citation type="submission" date="2020-09" db="EMBL/GenBank/DDBJ databases">
        <title>De no assembly of potato wild relative species, Solanum commersonii.</title>
        <authorList>
            <person name="Cho K."/>
        </authorList>
    </citation>
    <scope>NUCLEOTIDE SEQUENCE [LARGE SCALE GENOMIC DNA]</scope>
    <source>
        <strain evidence="2">LZ3.2</strain>
        <tissue evidence="2">Leaf</tissue>
    </source>
</reference>
<comment type="caution">
    <text evidence="2">The sequence shown here is derived from an EMBL/GenBank/DDBJ whole genome shotgun (WGS) entry which is preliminary data.</text>
</comment>
<name>A0A9J5WXP9_SOLCO</name>
<feature type="transmembrane region" description="Helical" evidence="1">
    <location>
        <begin position="80"/>
        <end position="98"/>
    </location>
</feature>
<dbReference type="AlphaFoldDB" id="A0A9J5WXP9"/>
<proteinExistence type="predicted"/>